<reference evidence="1 2" key="1">
    <citation type="submission" date="2020-06" db="EMBL/GenBank/DDBJ databases">
        <title>WGS assembly of Ceratodon purpureus strain R40.</title>
        <authorList>
            <person name="Carey S.B."/>
            <person name="Jenkins J."/>
            <person name="Shu S."/>
            <person name="Lovell J.T."/>
            <person name="Sreedasyam A."/>
            <person name="Maumus F."/>
            <person name="Tiley G.P."/>
            <person name="Fernandez-Pozo N."/>
            <person name="Barry K."/>
            <person name="Chen C."/>
            <person name="Wang M."/>
            <person name="Lipzen A."/>
            <person name="Daum C."/>
            <person name="Saski C.A."/>
            <person name="Payton A.C."/>
            <person name="Mcbreen J.C."/>
            <person name="Conrad R.E."/>
            <person name="Kollar L.M."/>
            <person name="Olsson S."/>
            <person name="Huttunen S."/>
            <person name="Landis J.B."/>
            <person name="Wickett N.J."/>
            <person name="Johnson M.G."/>
            <person name="Rensing S.A."/>
            <person name="Grimwood J."/>
            <person name="Schmutz J."/>
            <person name="Mcdaniel S.F."/>
        </authorList>
    </citation>
    <scope>NUCLEOTIDE SEQUENCE [LARGE SCALE GENOMIC DNA]</scope>
    <source>
        <strain evidence="1 2">R40</strain>
    </source>
</reference>
<proteinExistence type="predicted"/>
<dbReference type="AlphaFoldDB" id="A0A8T0HIE1"/>
<protein>
    <submittedName>
        <fullName evidence="1">Uncharacterized protein</fullName>
    </submittedName>
</protein>
<dbReference type="EMBL" id="CM026427">
    <property type="protein sequence ID" value="KAG0569262.1"/>
    <property type="molecule type" value="Genomic_DNA"/>
</dbReference>
<gene>
    <name evidence="1" type="ORF">KC19_6G078100</name>
</gene>
<evidence type="ECO:0000313" key="1">
    <source>
        <dbReference type="EMBL" id="KAG0569262.1"/>
    </source>
</evidence>
<dbReference type="Proteomes" id="UP000822688">
    <property type="component" value="Chromosome 6"/>
</dbReference>
<accession>A0A8T0HIE1</accession>
<keyword evidence="2" id="KW-1185">Reference proteome</keyword>
<sequence>MERRPSRSNFNRRASLSPSCKGVNVVGGWMWTLHQNGNASNTVDGGVDGSRMVENLAPSPSAECGGPALVCIFHRRPLAAGHSEILVFRRKISVIRYWCD</sequence>
<name>A0A8T0HIE1_CERPU</name>
<evidence type="ECO:0000313" key="2">
    <source>
        <dbReference type="Proteomes" id="UP000822688"/>
    </source>
</evidence>
<comment type="caution">
    <text evidence="1">The sequence shown here is derived from an EMBL/GenBank/DDBJ whole genome shotgun (WGS) entry which is preliminary data.</text>
</comment>
<organism evidence="1 2">
    <name type="scientific">Ceratodon purpureus</name>
    <name type="common">Fire moss</name>
    <name type="synonym">Dicranum purpureum</name>
    <dbReference type="NCBI Taxonomy" id="3225"/>
    <lineage>
        <taxon>Eukaryota</taxon>
        <taxon>Viridiplantae</taxon>
        <taxon>Streptophyta</taxon>
        <taxon>Embryophyta</taxon>
        <taxon>Bryophyta</taxon>
        <taxon>Bryophytina</taxon>
        <taxon>Bryopsida</taxon>
        <taxon>Dicranidae</taxon>
        <taxon>Pseudoditrichales</taxon>
        <taxon>Ditrichaceae</taxon>
        <taxon>Ceratodon</taxon>
    </lineage>
</organism>